<protein>
    <submittedName>
        <fullName evidence="2">Uncharacterized protein</fullName>
    </submittedName>
</protein>
<feature type="region of interest" description="Disordered" evidence="1">
    <location>
        <begin position="189"/>
        <end position="214"/>
    </location>
</feature>
<evidence type="ECO:0000256" key="1">
    <source>
        <dbReference type="SAM" id="MobiDB-lite"/>
    </source>
</evidence>
<dbReference type="Proteomes" id="UP000054771">
    <property type="component" value="Unassembled WGS sequence"/>
</dbReference>
<evidence type="ECO:0000313" key="2">
    <source>
        <dbReference type="EMBL" id="CEL09916.1"/>
    </source>
</evidence>
<name>A0A0U5CGW6_ASPCI</name>
<feature type="compositionally biased region" description="Basic and acidic residues" evidence="1">
    <location>
        <begin position="31"/>
        <end position="40"/>
    </location>
</feature>
<keyword evidence="3" id="KW-1185">Reference proteome</keyword>
<feature type="region of interest" description="Disordered" evidence="1">
    <location>
        <begin position="1"/>
        <end position="46"/>
    </location>
</feature>
<dbReference type="OrthoDB" id="5348779at2759"/>
<accession>A0A0U5CGW6</accession>
<dbReference type="AlphaFoldDB" id="A0A0U5CGW6"/>
<dbReference type="OMA" id="EYYSAER"/>
<reference evidence="3" key="1">
    <citation type="journal article" date="2016" name="Genome Announc.">
        <title>Draft genome sequences of fungus Aspergillus calidoustus.</title>
        <authorList>
            <person name="Horn F."/>
            <person name="Linde J."/>
            <person name="Mattern D.J."/>
            <person name="Walther G."/>
            <person name="Guthke R."/>
            <person name="Scherlach K."/>
            <person name="Martin K."/>
            <person name="Brakhage A.A."/>
            <person name="Petzke L."/>
            <person name="Valiante V."/>
        </authorList>
    </citation>
    <scope>NUCLEOTIDE SEQUENCE [LARGE SCALE GENOMIC DNA]</scope>
    <source>
        <strain evidence="3">SF006504</strain>
    </source>
</reference>
<feature type="region of interest" description="Disordered" evidence="1">
    <location>
        <begin position="229"/>
        <end position="258"/>
    </location>
</feature>
<organism evidence="2 3">
    <name type="scientific">Aspergillus calidoustus</name>
    <dbReference type="NCBI Taxonomy" id="454130"/>
    <lineage>
        <taxon>Eukaryota</taxon>
        <taxon>Fungi</taxon>
        <taxon>Dikarya</taxon>
        <taxon>Ascomycota</taxon>
        <taxon>Pezizomycotina</taxon>
        <taxon>Eurotiomycetes</taxon>
        <taxon>Eurotiomycetidae</taxon>
        <taxon>Eurotiales</taxon>
        <taxon>Aspergillaceae</taxon>
        <taxon>Aspergillus</taxon>
        <taxon>Aspergillus subgen. Nidulantes</taxon>
    </lineage>
</organism>
<feature type="compositionally biased region" description="Basic and acidic residues" evidence="1">
    <location>
        <begin position="229"/>
        <end position="249"/>
    </location>
</feature>
<proteinExistence type="predicted"/>
<dbReference type="EMBL" id="CDMC01000016">
    <property type="protein sequence ID" value="CEL09916.1"/>
    <property type="molecule type" value="Genomic_DNA"/>
</dbReference>
<evidence type="ECO:0000313" key="3">
    <source>
        <dbReference type="Proteomes" id="UP000054771"/>
    </source>
</evidence>
<feature type="compositionally biased region" description="Basic residues" evidence="1">
    <location>
        <begin position="1"/>
        <end position="19"/>
    </location>
</feature>
<sequence length="455" mass="51914">MPTRNNRGRVSKPASKKTGSHLPSKSVPRQDSPRANDTKNRTLHHAAQTEWTWENMPDIIYQLKPEGKSNRNEEPPMLPYRIHNNDVRDLPILPDNISSTVEEFRVEAWMRLDRRIRLRDITDRIHPDFRLRENALQQRGVRFRQAFGLLAWDSGNKRSLKLEENLLAKMRNLGLDPRLNSTRGITPGLINPKAGEEGGRVPLPVGWGPNKSSRNKKVQCIEAELLKETKTGVEPSKSRAELPKPKEPTPDPDPSGFEEYMRSVEESLQEDLVEDAESLKPMEYELNSEASLSEETKSCDPVPQIKYTPEYIIADEDLPTSVSMADLDLTKGVTQPESELKLRYPLVDDNFNPQSPFWSSSSVVSPRGFCSSTCFNDAPQQPDELLKAIHIQPPFCSQSTPQTPSTDGFHFINPSDLDTVKQQTEMNGYDNMLNEYYSAERQLNEMTYYHSFAFW</sequence>
<gene>
    <name evidence="2" type="ORF">ASPCAL13044</name>
</gene>
<feature type="compositionally biased region" description="Polar residues" evidence="1">
    <location>
        <begin position="21"/>
        <end position="30"/>
    </location>
</feature>